<reference evidence="2" key="1">
    <citation type="journal article" date="2023" name="G3 (Bethesda)">
        <title>Genome assembly and association tests identify interacting loci associated with vigor, precocity, and sex in interspecific pistachio rootstocks.</title>
        <authorList>
            <person name="Palmer W."/>
            <person name="Jacygrad E."/>
            <person name="Sagayaradj S."/>
            <person name="Cavanaugh K."/>
            <person name="Han R."/>
            <person name="Bertier L."/>
            <person name="Beede B."/>
            <person name="Kafkas S."/>
            <person name="Golino D."/>
            <person name="Preece J."/>
            <person name="Michelmore R."/>
        </authorList>
    </citation>
    <scope>NUCLEOTIDE SEQUENCE [LARGE SCALE GENOMIC DNA]</scope>
</reference>
<organism evidence="1 2">
    <name type="scientific">Pistacia integerrima</name>
    <dbReference type="NCBI Taxonomy" id="434235"/>
    <lineage>
        <taxon>Eukaryota</taxon>
        <taxon>Viridiplantae</taxon>
        <taxon>Streptophyta</taxon>
        <taxon>Embryophyta</taxon>
        <taxon>Tracheophyta</taxon>
        <taxon>Spermatophyta</taxon>
        <taxon>Magnoliopsida</taxon>
        <taxon>eudicotyledons</taxon>
        <taxon>Gunneridae</taxon>
        <taxon>Pentapetalae</taxon>
        <taxon>rosids</taxon>
        <taxon>malvids</taxon>
        <taxon>Sapindales</taxon>
        <taxon>Anacardiaceae</taxon>
        <taxon>Pistacia</taxon>
    </lineage>
</organism>
<dbReference type="Proteomes" id="UP001163603">
    <property type="component" value="Chromosome 8"/>
</dbReference>
<name>A0ACC0YC41_9ROSI</name>
<evidence type="ECO:0000313" key="1">
    <source>
        <dbReference type="EMBL" id="KAJ0031720.1"/>
    </source>
</evidence>
<evidence type="ECO:0000313" key="2">
    <source>
        <dbReference type="Proteomes" id="UP001163603"/>
    </source>
</evidence>
<comment type="caution">
    <text evidence="1">The sequence shown here is derived from an EMBL/GenBank/DDBJ whole genome shotgun (WGS) entry which is preliminary data.</text>
</comment>
<dbReference type="EMBL" id="CM047743">
    <property type="protein sequence ID" value="KAJ0031720.1"/>
    <property type="molecule type" value="Genomic_DNA"/>
</dbReference>
<protein>
    <submittedName>
        <fullName evidence="1">Uncharacterized protein</fullName>
    </submittedName>
</protein>
<accession>A0ACC0YC41</accession>
<sequence>MARLPLSREEVNNFMATLSLRRNRQFIDHRLHPRTTEIRIKSRMLTLTVQQLLGRRFNTIEQLEIYELGAIIGALTINQVPRMFRDMFIVVLRELRGFYLENDNINPNDGNNTQ</sequence>
<proteinExistence type="predicted"/>
<gene>
    <name evidence="1" type="ORF">Pint_14579</name>
</gene>
<keyword evidence="2" id="KW-1185">Reference proteome</keyword>